<accession>A0A3B3RC36</accession>
<organism evidence="5 6">
    <name type="scientific">Paramormyrops kingsleyae</name>
    <dbReference type="NCBI Taxonomy" id="1676925"/>
    <lineage>
        <taxon>Eukaryota</taxon>
        <taxon>Metazoa</taxon>
        <taxon>Chordata</taxon>
        <taxon>Craniata</taxon>
        <taxon>Vertebrata</taxon>
        <taxon>Euteleostomi</taxon>
        <taxon>Actinopterygii</taxon>
        <taxon>Neopterygii</taxon>
        <taxon>Teleostei</taxon>
        <taxon>Osteoglossocephala</taxon>
        <taxon>Osteoglossomorpha</taxon>
        <taxon>Osteoglossiformes</taxon>
        <taxon>Mormyridae</taxon>
        <taxon>Paramormyrops</taxon>
    </lineage>
</organism>
<feature type="region of interest" description="Disordered" evidence="4">
    <location>
        <begin position="82"/>
        <end position="121"/>
    </location>
</feature>
<reference evidence="5" key="1">
    <citation type="submission" date="2025-08" db="UniProtKB">
        <authorList>
            <consortium name="Ensembl"/>
        </authorList>
    </citation>
    <scope>IDENTIFICATION</scope>
</reference>
<dbReference type="PANTHER" id="PTHR22012:SF2">
    <property type="entry name" value="FIBROUS SHEATH-INTERACTING PROTEIN 1"/>
    <property type="match status" value="1"/>
</dbReference>
<keyword evidence="3" id="KW-0175">Coiled coil</keyword>
<name>A0A3B3RC36_9TELE</name>
<feature type="region of interest" description="Disordered" evidence="4">
    <location>
        <begin position="1"/>
        <end position="70"/>
    </location>
</feature>
<dbReference type="PRINTS" id="PR02075">
    <property type="entry name" value="FIBSHEATHIP1"/>
</dbReference>
<evidence type="ECO:0000256" key="3">
    <source>
        <dbReference type="ARBA" id="ARBA00023054"/>
    </source>
</evidence>
<dbReference type="AlphaFoldDB" id="A0A3B3RC36"/>
<dbReference type="PANTHER" id="PTHR22012">
    <property type="entry name" value="FIBROUS SHEATH INTERACTING PROTEIN 1"/>
    <property type="match status" value="1"/>
</dbReference>
<dbReference type="Ensembl" id="ENSPKIT00000039658.1">
    <property type="protein sequence ID" value="ENSPKIP00000015196.1"/>
    <property type="gene ID" value="ENSPKIG00000001992.1"/>
</dbReference>
<keyword evidence="6" id="KW-1185">Reference proteome</keyword>
<evidence type="ECO:0000256" key="4">
    <source>
        <dbReference type="SAM" id="MobiDB-lite"/>
    </source>
</evidence>
<evidence type="ECO:0000256" key="1">
    <source>
        <dbReference type="ARBA" id="ARBA00010495"/>
    </source>
</evidence>
<dbReference type="Pfam" id="PF15554">
    <property type="entry name" value="FSIP1"/>
    <property type="match status" value="1"/>
</dbReference>
<dbReference type="Proteomes" id="UP000261540">
    <property type="component" value="Unplaced"/>
</dbReference>
<reference evidence="5" key="2">
    <citation type="submission" date="2025-09" db="UniProtKB">
        <authorList>
            <consortium name="Ensembl"/>
        </authorList>
    </citation>
    <scope>IDENTIFICATION</scope>
</reference>
<feature type="compositionally biased region" description="Basic and acidic residues" evidence="4">
    <location>
        <begin position="7"/>
        <end position="32"/>
    </location>
</feature>
<proteinExistence type="inferred from homology"/>
<feature type="compositionally biased region" description="Basic and acidic residues" evidence="4">
    <location>
        <begin position="82"/>
        <end position="107"/>
    </location>
</feature>
<dbReference type="InterPro" id="IPR026246">
    <property type="entry name" value="Fsip1"/>
</dbReference>
<protein>
    <recommendedName>
        <fullName evidence="2">Fibrous sheath-interacting protein 1</fullName>
    </recommendedName>
</protein>
<evidence type="ECO:0000313" key="5">
    <source>
        <dbReference type="Ensembl" id="ENSPKIP00000015196.1"/>
    </source>
</evidence>
<dbReference type="GeneTree" id="ENSGT00390000013879"/>
<evidence type="ECO:0000256" key="2">
    <source>
        <dbReference type="ARBA" id="ARBA00019480"/>
    </source>
</evidence>
<sequence>MDITKGSLDDISRPASSERPRPGSRVSLREGVRVNQDTPYGLAVLSPDSAGTETPNYGQKGAPDNEFPVSSEDQAWLDGMDLFHGEEDEGRQLDQLGRHSSESEGKSGDFYTEESDEENKTPVLQEAIRKMKKLDKILAQKISKEKAVKAMGKELQVKMWKELKDLRTKPERADEAENTRLYLALGSTSSYGPSEDGDFVPIFGTQISQDGYDVEEKNLDEGNGVQCKATDCIEFDLEEPVPDRPDCRRSGVVGAKRKKDFVKKNIELVRDAGSQVLMTQAEKQRLAELLQDLEECNTSPEGDEVDPTLWAVHVPAGEGYTPEPAELDQLHYIDSRLSQILPVEGFLSVCSPYFCCSSSKGRGAGRSHGDEQLPGEKVLQDIRETRGQEVRLKEIEEQLERLGHEQESTRHCS</sequence>
<comment type="similarity">
    <text evidence="1">Belongs to the FSIP1 family.</text>
</comment>
<evidence type="ECO:0000313" key="6">
    <source>
        <dbReference type="Proteomes" id="UP000261540"/>
    </source>
</evidence>